<comment type="caution">
    <text evidence="1">The sequence shown here is derived from an EMBL/GenBank/DDBJ whole genome shotgun (WGS) entry which is preliminary data.</text>
</comment>
<sequence length="113" mass="12493">MKTYLGEPLKLLDEADIEQNGEKVKLPHFFPNHTWVIKSDTGSKPAAQTTILQGSLTGVKGSWYELDRSTTVTSEIRHVANKAVKFIRARLHVISGGGSPVPTVSIWWLPAIK</sequence>
<name>A0A0F9QRW7_9ZZZZ</name>
<reference evidence="1" key="1">
    <citation type="journal article" date="2015" name="Nature">
        <title>Complex archaea that bridge the gap between prokaryotes and eukaryotes.</title>
        <authorList>
            <person name="Spang A."/>
            <person name="Saw J.H."/>
            <person name="Jorgensen S.L."/>
            <person name="Zaremba-Niedzwiedzka K."/>
            <person name="Martijn J."/>
            <person name="Lind A.E."/>
            <person name="van Eijk R."/>
            <person name="Schleper C."/>
            <person name="Guy L."/>
            <person name="Ettema T.J."/>
        </authorList>
    </citation>
    <scope>NUCLEOTIDE SEQUENCE</scope>
</reference>
<gene>
    <name evidence="1" type="ORF">LCGC14_0667400</name>
</gene>
<evidence type="ECO:0000313" key="1">
    <source>
        <dbReference type="EMBL" id="KKN47000.1"/>
    </source>
</evidence>
<protein>
    <submittedName>
        <fullName evidence="1">Uncharacterized protein</fullName>
    </submittedName>
</protein>
<accession>A0A0F9QRW7</accession>
<dbReference type="EMBL" id="LAZR01001300">
    <property type="protein sequence ID" value="KKN47000.1"/>
    <property type="molecule type" value="Genomic_DNA"/>
</dbReference>
<proteinExistence type="predicted"/>
<dbReference type="AlphaFoldDB" id="A0A0F9QRW7"/>
<organism evidence="1">
    <name type="scientific">marine sediment metagenome</name>
    <dbReference type="NCBI Taxonomy" id="412755"/>
    <lineage>
        <taxon>unclassified sequences</taxon>
        <taxon>metagenomes</taxon>
        <taxon>ecological metagenomes</taxon>
    </lineage>
</organism>